<name>A0A9E7I0Y5_9LILI</name>
<organism evidence="2 3">
    <name type="scientific">Musa troglodytarum</name>
    <name type="common">fe'i banana</name>
    <dbReference type="NCBI Taxonomy" id="320322"/>
    <lineage>
        <taxon>Eukaryota</taxon>
        <taxon>Viridiplantae</taxon>
        <taxon>Streptophyta</taxon>
        <taxon>Embryophyta</taxon>
        <taxon>Tracheophyta</taxon>
        <taxon>Spermatophyta</taxon>
        <taxon>Magnoliopsida</taxon>
        <taxon>Liliopsida</taxon>
        <taxon>Zingiberales</taxon>
        <taxon>Musaceae</taxon>
        <taxon>Musa</taxon>
    </lineage>
</organism>
<gene>
    <name evidence="2" type="ORF">MUK42_23837</name>
</gene>
<dbReference type="Proteomes" id="UP001055439">
    <property type="component" value="Chromosome 9"/>
</dbReference>
<dbReference type="EMBL" id="CP097511">
    <property type="protein sequence ID" value="URE43826.1"/>
    <property type="molecule type" value="Genomic_DNA"/>
</dbReference>
<evidence type="ECO:0000313" key="3">
    <source>
        <dbReference type="Proteomes" id="UP001055439"/>
    </source>
</evidence>
<keyword evidence="3" id="KW-1185">Reference proteome</keyword>
<accession>A0A9E7I0Y5</accession>
<reference evidence="2" key="1">
    <citation type="submission" date="2022-05" db="EMBL/GenBank/DDBJ databases">
        <title>The Musa troglodytarum L. genome provides insights into the mechanism of non-climacteric behaviour and enrichment of carotenoids.</title>
        <authorList>
            <person name="Wang J."/>
        </authorList>
    </citation>
    <scope>NUCLEOTIDE SEQUENCE</scope>
    <source>
        <tissue evidence="2">Leaf</tissue>
    </source>
</reference>
<proteinExistence type="predicted"/>
<sequence length="144" mass="15975">MLSRSAVLGRAVALRRRAMSCAQAPFVPTRATSGVPPLSPRPDFYVRDRYLSTLTALLLRPPGCFRGYARMRRRSPPVQRPPESESESESESDAEESDLTAEEAGQIDDDGDESEEWEGFMIDFGGVGKDTDDDNDNQFPTCLQ</sequence>
<evidence type="ECO:0000313" key="2">
    <source>
        <dbReference type="EMBL" id="URE43825.1"/>
    </source>
</evidence>
<protein>
    <submittedName>
        <fullName evidence="2">Uncharacterized protein</fullName>
    </submittedName>
</protein>
<dbReference type="OrthoDB" id="794898at2759"/>
<dbReference type="EMBL" id="CP097511">
    <property type="protein sequence ID" value="URE43825.1"/>
    <property type="molecule type" value="Genomic_DNA"/>
</dbReference>
<evidence type="ECO:0000256" key="1">
    <source>
        <dbReference type="SAM" id="MobiDB-lite"/>
    </source>
</evidence>
<feature type="compositionally biased region" description="Acidic residues" evidence="1">
    <location>
        <begin position="84"/>
        <end position="118"/>
    </location>
</feature>
<dbReference type="AlphaFoldDB" id="A0A9E7I0Y5"/>
<feature type="region of interest" description="Disordered" evidence="1">
    <location>
        <begin position="67"/>
        <end position="144"/>
    </location>
</feature>